<name>A0A1G5JKM9_9HYPH</name>
<feature type="transmembrane region" description="Helical" evidence="1">
    <location>
        <begin position="273"/>
        <end position="293"/>
    </location>
</feature>
<feature type="transmembrane region" description="Helical" evidence="1">
    <location>
        <begin position="26"/>
        <end position="50"/>
    </location>
</feature>
<proteinExistence type="predicted"/>
<feature type="transmembrane region" description="Helical" evidence="1">
    <location>
        <begin position="208"/>
        <end position="228"/>
    </location>
</feature>
<evidence type="ECO:0000313" key="7">
    <source>
        <dbReference type="Proteomes" id="UP000199569"/>
    </source>
</evidence>
<evidence type="ECO:0000256" key="1">
    <source>
        <dbReference type="SAM" id="Phobius"/>
    </source>
</evidence>
<dbReference type="InterPro" id="IPR000160">
    <property type="entry name" value="GGDEF_dom"/>
</dbReference>
<evidence type="ECO:0000313" key="6">
    <source>
        <dbReference type="EMBL" id="SCY88962.1"/>
    </source>
</evidence>
<dbReference type="NCBIfam" id="TIGR00229">
    <property type="entry name" value="sensory_box"/>
    <property type="match status" value="1"/>
</dbReference>
<reference evidence="6 7" key="1">
    <citation type="submission" date="2016-10" db="EMBL/GenBank/DDBJ databases">
        <authorList>
            <person name="de Groot N.N."/>
        </authorList>
    </citation>
    <scope>NUCLEOTIDE SEQUENCE [LARGE SCALE GENOMIC DNA]</scope>
    <source>
        <strain evidence="6 7">CGMCC 1.7666</strain>
    </source>
</reference>
<feature type="transmembrane region" description="Helical" evidence="1">
    <location>
        <begin position="305"/>
        <end position="324"/>
    </location>
</feature>
<dbReference type="InterPro" id="IPR035965">
    <property type="entry name" value="PAS-like_dom_sf"/>
</dbReference>
<keyword evidence="1" id="KW-0472">Membrane</keyword>
<feature type="domain" description="GGDEF" evidence="5">
    <location>
        <begin position="582"/>
        <end position="716"/>
    </location>
</feature>
<dbReference type="InterPro" id="IPR035919">
    <property type="entry name" value="EAL_sf"/>
</dbReference>
<feature type="transmembrane region" description="Helical" evidence="1">
    <location>
        <begin position="355"/>
        <end position="377"/>
    </location>
</feature>
<dbReference type="SMART" id="SM00267">
    <property type="entry name" value="GGDEF"/>
    <property type="match status" value="1"/>
</dbReference>
<dbReference type="SMART" id="SM00091">
    <property type="entry name" value="PAS"/>
    <property type="match status" value="1"/>
</dbReference>
<dbReference type="PANTHER" id="PTHR44757:SF2">
    <property type="entry name" value="BIOFILM ARCHITECTURE MAINTENANCE PROTEIN MBAA"/>
    <property type="match status" value="1"/>
</dbReference>
<dbReference type="Pfam" id="PF00563">
    <property type="entry name" value="EAL"/>
    <property type="match status" value="1"/>
</dbReference>
<evidence type="ECO:0000259" key="3">
    <source>
        <dbReference type="PROSITE" id="PS50113"/>
    </source>
</evidence>
<dbReference type="InterPro" id="IPR013655">
    <property type="entry name" value="PAS_fold_3"/>
</dbReference>
<dbReference type="SUPFAM" id="SSF55785">
    <property type="entry name" value="PYP-like sensor domain (PAS domain)"/>
    <property type="match status" value="1"/>
</dbReference>
<dbReference type="InterPro" id="IPR000700">
    <property type="entry name" value="PAS-assoc_C"/>
</dbReference>
<dbReference type="CDD" id="cd01948">
    <property type="entry name" value="EAL"/>
    <property type="match status" value="1"/>
</dbReference>
<dbReference type="PROSITE" id="PS50113">
    <property type="entry name" value="PAC"/>
    <property type="match status" value="1"/>
</dbReference>
<dbReference type="InterPro" id="IPR001633">
    <property type="entry name" value="EAL_dom"/>
</dbReference>
<dbReference type="PROSITE" id="PS50883">
    <property type="entry name" value="EAL"/>
    <property type="match status" value="1"/>
</dbReference>
<dbReference type="Gene3D" id="3.20.20.450">
    <property type="entry name" value="EAL domain"/>
    <property type="match status" value="1"/>
</dbReference>
<feature type="domain" description="PAS" evidence="2">
    <location>
        <begin position="421"/>
        <end position="493"/>
    </location>
</feature>
<dbReference type="Proteomes" id="UP000199569">
    <property type="component" value="Unassembled WGS sequence"/>
</dbReference>
<evidence type="ECO:0000259" key="5">
    <source>
        <dbReference type="PROSITE" id="PS50887"/>
    </source>
</evidence>
<dbReference type="SUPFAM" id="SSF55073">
    <property type="entry name" value="Nucleotide cyclase"/>
    <property type="match status" value="1"/>
</dbReference>
<dbReference type="SUPFAM" id="SSF141868">
    <property type="entry name" value="EAL domain-like"/>
    <property type="match status" value="1"/>
</dbReference>
<dbReference type="PROSITE" id="PS50887">
    <property type="entry name" value="GGDEF"/>
    <property type="match status" value="1"/>
</dbReference>
<sequence>MPSSSLTGTNLPSTFGPDERTEAVRIVSFAIAFLLVAFMGLALPTTGWAVESVRVDPKMKAIDLTQAIERYKSDGDEIRISTAPGRDGIVRRIAVKAREAGTRPDWIVFALTNDTDEQVDRLLVAPHFRLTGSGVIWPDLGASRIAAITASQGIRPERDDSPDADVFLITLDPGTTVTFVAELRTDNLPQLHLWDGAAYKERVNGLTLYKGIIIGIAGLLALFLTIVFVVKGALIFPAAAALAWAVLAYASIDFGFFQRVFPISEVTEQIYRAGAEAVLAATLLVFLFAYLNLNRWHVRYSHVTAFWLAFLGALLLLAVVDASVASGVARMSIAAVAGIGFILVIHLATHGYDRAIMLVPTWLLLIAWTVAASFTVLGQLASDLVPPALVGGLVLIVMLIGFTVMQHAFAGGGFARGFVNDTERRALALAGAGDIVFDWDVVSDNIFVSPEIEHQLGLKRGTLEGPASAWLDLIHPFDKDRYRLALDTVIEQRRGRLVQDFRLRSASNAHHWFRLKARPVIGSDGEVIRIVGTLADVTTSKNAEERLLHDAVHDNLTSLPNRQLFYDRLEAALTFASQDDALRPTVLVIDIDKFKESNEQSGYAAGDSILLTLSRRLGRLLKPQDTLARISGDEFAIILLSERETDRIIAFADMVRRIVTTPVTYAEREIFLTASIGIALHDPQIAARREEVLRNAEIAMAHARRHGGDRIEVFRPTMRSDRSDHFTMESDLRHALDRSEMKVLFKPIVRLEDRTIAGFESMLRWDHPRLGRISPDDFMSIAEETGLIVKLSVFLLEQTARELAIWQNALEVEPPIFASVNMSSHHLLRHDLLQEVKTVIARTRVLPGSLKIEMTESLVMENPEYSAQMLARLRDLGAGLSLDDFGTGYSALSYLLRFPFDTLKVDESFVRQMASGNPVILRSIIKMAHELGMEIVAEGAESESEAIELYQLGCEYAQGPVFGEPMSVMQARQLVGATSTEAA</sequence>
<dbReference type="EMBL" id="FMVJ01000007">
    <property type="protein sequence ID" value="SCY88962.1"/>
    <property type="molecule type" value="Genomic_DNA"/>
</dbReference>
<dbReference type="InterPro" id="IPR052155">
    <property type="entry name" value="Biofilm_reg_signaling"/>
</dbReference>
<dbReference type="Pfam" id="PF08447">
    <property type="entry name" value="PAS_3"/>
    <property type="match status" value="1"/>
</dbReference>
<dbReference type="Gene3D" id="3.30.70.270">
    <property type="match status" value="1"/>
</dbReference>
<dbReference type="CDD" id="cd01949">
    <property type="entry name" value="GGDEF"/>
    <property type="match status" value="1"/>
</dbReference>
<dbReference type="PROSITE" id="PS50112">
    <property type="entry name" value="PAS"/>
    <property type="match status" value="1"/>
</dbReference>
<dbReference type="Pfam" id="PF00990">
    <property type="entry name" value="GGDEF"/>
    <property type="match status" value="1"/>
</dbReference>
<dbReference type="InterPro" id="IPR029787">
    <property type="entry name" value="Nucleotide_cyclase"/>
</dbReference>
<keyword evidence="7" id="KW-1185">Reference proteome</keyword>
<gene>
    <name evidence="6" type="ORF">SAMN02927923_02712</name>
</gene>
<feature type="transmembrane region" description="Helical" evidence="1">
    <location>
        <begin position="331"/>
        <end position="349"/>
    </location>
</feature>
<dbReference type="AlphaFoldDB" id="A0A1G5JKM9"/>
<dbReference type="Gene3D" id="3.30.450.20">
    <property type="entry name" value="PAS domain"/>
    <property type="match status" value="1"/>
</dbReference>
<dbReference type="CDD" id="cd00130">
    <property type="entry name" value="PAS"/>
    <property type="match status" value="1"/>
</dbReference>
<dbReference type="InterPro" id="IPR043128">
    <property type="entry name" value="Rev_trsase/Diguanyl_cyclase"/>
</dbReference>
<organism evidence="6 7">
    <name type="scientific">Microvirga guangxiensis</name>
    <dbReference type="NCBI Taxonomy" id="549386"/>
    <lineage>
        <taxon>Bacteria</taxon>
        <taxon>Pseudomonadati</taxon>
        <taxon>Pseudomonadota</taxon>
        <taxon>Alphaproteobacteria</taxon>
        <taxon>Hyphomicrobiales</taxon>
        <taxon>Methylobacteriaceae</taxon>
        <taxon>Microvirga</taxon>
    </lineage>
</organism>
<dbReference type="InterPro" id="IPR000014">
    <property type="entry name" value="PAS"/>
</dbReference>
<protein>
    <submittedName>
        <fullName evidence="6">PAS domain S-box-containing protein/diguanylate cyclase (GGDEF) domain-containing protein</fullName>
    </submittedName>
</protein>
<evidence type="ECO:0000259" key="4">
    <source>
        <dbReference type="PROSITE" id="PS50883"/>
    </source>
</evidence>
<dbReference type="NCBIfam" id="TIGR00254">
    <property type="entry name" value="GGDEF"/>
    <property type="match status" value="1"/>
</dbReference>
<accession>A0A1G5JKM9</accession>
<feature type="transmembrane region" description="Helical" evidence="1">
    <location>
        <begin position="384"/>
        <end position="405"/>
    </location>
</feature>
<keyword evidence="1" id="KW-1133">Transmembrane helix</keyword>
<keyword evidence="1" id="KW-0812">Transmembrane</keyword>
<dbReference type="PANTHER" id="PTHR44757">
    <property type="entry name" value="DIGUANYLATE CYCLASE DGCP"/>
    <property type="match status" value="1"/>
</dbReference>
<dbReference type="STRING" id="549386.SAMN02927923_02712"/>
<feature type="domain" description="PAC" evidence="3">
    <location>
        <begin position="497"/>
        <end position="549"/>
    </location>
</feature>
<dbReference type="SMART" id="SM00052">
    <property type="entry name" value="EAL"/>
    <property type="match status" value="1"/>
</dbReference>
<feature type="transmembrane region" description="Helical" evidence="1">
    <location>
        <begin position="234"/>
        <end position="252"/>
    </location>
</feature>
<feature type="domain" description="EAL" evidence="4">
    <location>
        <begin position="725"/>
        <end position="979"/>
    </location>
</feature>
<evidence type="ECO:0000259" key="2">
    <source>
        <dbReference type="PROSITE" id="PS50112"/>
    </source>
</evidence>